<organism evidence="1 2">
    <name type="scientific">Candidatus Desantisbacteria bacterium CG_4_10_14_0_8_um_filter_48_22</name>
    <dbReference type="NCBI Taxonomy" id="1974543"/>
    <lineage>
        <taxon>Bacteria</taxon>
        <taxon>Candidatus Desantisiibacteriota</taxon>
    </lineage>
</organism>
<proteinExistence type="predicted"/>
<evidence type="ECO:0008006" key="3">
    <source>
        <dbReference type="Google" id="ProtNLM"/>
    </source>
</evidence>
<evidence type="ECO:0000313" key="2">
    <source>
        <dbReference type="Proteomes" id="UP000229307"/>
    </source>
</evidence>
<evidence type="ECO:0000313" key="1">
    <source>
        <dbReference type="EMBL" id="PIZ17936.1"/>
    </source>
</evidence>
<name>A0A2M7SEJ3_9BACT</name>
<reference evidence="2" key="1">
    <citation type="submission" date="2017-09" db="EMBL/GenBank/DDBJ databases">
        <title>Depth-based differentiation of microbial function through sediment-hosted aquifers and enrichment of novel symbionts in the deep terrestrial subsurface.</title>
        <authorList>
            <person name="Probst A.J."/>
            <person name="Ladd B."/>
            <person name="Jarett J.K."/>
            <person name="Geller-Mcgrath D.E."/>
            <person name="Sieber C.M.K."/>
            <person name="Emerson J.B."/>
            <person name="Anantharaman K."/>
            <person name="Thomas B.C."/>
            <person name="Malmstrom R."/>
            <person name="Stieglmeier M."/>
            <person name="Klingl A."/>
            <person name="Woyke T."/>
            <person name="Ryan C.M."/>
            <person name="Banfield J.F."/>
        </authorList>
    </citation>
    <scope>NUCLEOTIDE SEQUENCE [LARGE SCALE GENOMIC DNA]</scope>
</reference>
<accession>A0A2M7SEJ3</accession>
<dbReference type="PROSITE" id="PS51257">
    <property type="entry name" value="PROKAR_LIPOPROTEIN"/>
    <property type="match status" value="1"/>
</dbReference>
<dbReference type="Proteomes" id="UP000229307">
    <property type="component" value="Unassembled WGS sequence"/>
</dbReference>
<comment type="caution">
    <text evidence="1">The sequence shown here is derived from an EMBL/GenBank/DDBJ whole genome shotgun (WGS) entry which is preliminary data.</text>
</comment>
<dbReference type="AlphaFoldDB" id="A0A2M7SEJ3"/>
<sequence>MFKRRLIVFGIFSILLGSLILSGCTQNIKYGFMIPQKQFFQIVKTVAVIPILFNYYENAMIVQEGSQITQDCILEELKKIGIFNILPLENTRDLWKKTLKETHMGKFSNNTMSKFDREEFNNCIKYFLANAKVDAGLLVTYSIEDGKGTYWAWKWYAGIMYMAPFFTENERTIPVLTLFAEEFWGHNT</sequence>
<gene>
    <name evidence="1" type="ORF">COY52_02035</name>
</gene>
<protein>
    <recommendedName>
        <fullName evidence="3">Lipoprotein</fullName>
    </recommendedName>
</protein>
<dbReference type="EMBL" id="PFMR01000062">
    <property type="protein sequence ID" value="PIZ17936.1"/>
    <property type="molecule type" value="Genomic_DNA"/>
</dbReference>